<feature type="region of interest" description="Disordered" evidence="1">
    <location>
        <begin position="193"/>
        <end position="251"/>
    </location>
</feature>
<reference evidence="2" key="1">
    <citation type="submission" date="2020-01" db="EMBL/GenBank/DDBJ databases">
        <title>Identification and distribution of gene clusters putatively required for synthesis of sphingolipid metabolism inhibitors in phylogenetically diverse species of the filamentous fungus Fusarium.</title>
        <authorList>
            <person name="Kim H.-S."/>
            <person name="Busman M."/>
            <person name="Brown D.W."/>
            <person name="Divon H."/>
            <person name="Uhlig S."/>
            <person name="Proctor R.H."/>
        </authorList>
    </citation>
    <scope>NUCLEOTIDE SEQUENCE</scope>
    <source>
        <strain evidence="2">NRRL 31653</strain>
    </source>
</reference>
<comment type="caution">
    <text evidence="2">The sequence shown here is derived from an EMBL/GenBank/DDBJ whole genome shotgun (WGS) entry which is preliminary data.</text>
</comment>
<dbReference type="OrthoDB" id="3485856at2759"/>
<accession>A0A9P5E544</accession>
<name>A0A9P5E544_9HYPO</name>
<dbReference type="Proteomes" id="UP000737391">
    <property type="component" value="Unassembled WGS sequence"/>
</dbReference>
<evidence type="ECO:0000313" key="3">
    <source>
        <dbReference type="Proteomes" id="UP000737391"/>
    </source>
</evidence>
<protein>
    <submittedName>
        <fullName evidence="2">Uncharacterized protein</fullName>
    </submittedName>
</protein>
<sequence length="251" mass="28823">MDEKEQQDEENEADDEQGYSNKNEDDYKKYAIKREPDIQFQYRKTLHPGVVAELSWAQNSKDFRRLAQDYILYSNADVKLFIGFNLGYDGGPSTVSTWRPEFIDGRDGEELLTTPGIQDMPFLSCDGQVQNPDEVLTIGLRDFATDEISNTWPADVEINIKFSRLATLFKNAQQWQLEKETAKSSEVIKSRRACKKRRLSSSSPQRLGSDDENQIQKQEQAADLRSHKADPGYVDDDAEDDDKRRVAKRRG</sequence>
<feature type="region of interest" description="Disordered" evidence="1">
    <location>
        <begin position="1"/>
        <end position="28"/>
    </location>
</feature>
<feature type="compositionally biased region" description="Acidic residues" evidence="1">
    <location>
        <begin position="1"/>
        <end position="17"/>
    </location>
</feature>
<organism evidence="2 3">
    <name type="scientific">Fusarium agapanthi</name>
    <dbReference type="NCBI Taxonomy" id="1803897"/>
    <lineage>
        <taxon>Eukaryota</taxon>
        <taxon>Fungi</taxon>
        <taxon>Dikarya</taxon>
        <taxon>Ascomycota</taxon>
        <taxon>Pezizomycotina</taxon>
        <taxon>Sordariomycetes</taxon>
        <taxon>Hypocreomycetidae</taxon>
        <taxon>Hypocreales</taxon>
        <taxon>Nectriaceae</taxon>
        <taxon>Fusarium</taxon>
        <taxon>Fusarium fujikuroi species complex</taxon>
    </lineage>
</organism>
<dbReference type="EMBL" id="LUFC02000646">
    <property type="protein sequence ID" value="KAF4495425.1"/>
    <property type="molecule type" value="Genomic_DNA"/>
</dbReference>
<evidence type="ECO:0000256" key="1">
    <source>
        <dbReference type="SAM" id="MobiDB-lite"/>
    </source>
</evidence>
<feature type="compositionally biased region" description="Basic and acidic residues" evidence="1">
    <location>
        <begin position="220"/>
        <end position="230"/>
    </location>
</feature>
<evidence type="ECO:0000313" key="2">
    <source>
        <dbReference type="EMBL" id="KAF4495425.1"/>
    </source>
</evidence>
<gene>
    <name evidence="2" type="ORF">FAGAP_8434</name>
</gene>
<dbReference type="AlphaFoldDB" id="A0A9P5E544"/>
<keyword evidence="3" id="KW-1185">Reference proteome</keyword>
<proteinExistence type="predicted"/>